<proteinExistence type="predicted"/>
<keyword evidence="1" id="KW-0689">Ribosomal protein</keyword>
<dbReference type="SUPFAM" id="SSF53335">
    <property type="entry name" value="S-adenosyl-L-methionine-dependent methyltransferases"/>
    <property type="match status" value="1"/>
</dbReference>
<evidence type="ECO:0000313" key="1">
    <source>
        <dbReference type="EMBL" id="KZX10070.1"/>
    </source>
</evidence>
<keyword evidence="1" id="KW-0489">Methyltransferase</keyword>
<dbReference type="OrthoDB" id="134019at2157"/>
<dbReference type="RefSeq" id="WP_066973998.1">
    <property type="nucleotide sequence ID" value="NZ_LWMT01000288.1"/>
</dbReference>
<dbReference type="InterPro" id="IPR029063">
    <property type="entry name" value="SAM-dependent_MTases_sf"/>
</dbReference>
<keyword evidence="2" id="KW-1185">Reference proteome</keyword>
<dbReference type="GO" id="GO:0008168">
    <property type="term" value="F:methyltransferase activity"/>
    <property type="evidence" value="ECO:0007669"/>
    <property type="project" value="UniProtKB-KW"/>
</dbReference>
<dbReference type="PATRIC" id="fig|55758.3.peg.2125"/>
<protein>
    <submittedName>
        <fullName evidence="1">Ribosomal protein L11 methyltransferase</fullName>
    </submittedName>
</protein>
<evidence type="ECO:0000313" key="2">
    <source>
        <dbReference type="Proteomes" id="UP000077066"/>
    </source>
</evidence>
<accession>A0A162FHL8</accession>
<dbReference type="GO" id="GO:0005840">
    <property type="term" value="C:ribosome"/>
    <property type="evidence" value="ECO:0007669"/>
    <property type="project" value="UniProtKB-KW"/>
</dbReference>
<organism evidence="1 2">
    <name type="scientific">Methanobrevibacter filiformis</name>
    <dbReference type="NCBI Taxonomy" id="55758"/>
    <lineage>
        <taxon>Archaea</taxon>
        <taxon>Methanobacteriati</taxon>
        <taxon>Methanobacteriota</taxon>
        <taxon>Methanomada group</taxon>
        <taxon>Methanobacteria</taxon>
        <taxon>Methanobacteriales</taxon>
        <taxon>Methanobacteriaceae</taxon>
        <taxon>Methanobrevibacter</taxon>
    </lineage>
</organism>
<comment type="caution">
    <text evidence="1">The sequence shown here is derived from an EMBL/GenBank/DDBJ whole genome shotgun (WGS) entry which is preliminary data.</text>
</comment>
<gene>
    <name evidence="1" type="primary">prmA_4</name>
    <name evidence="1" type="ORF">MBFIL_19060</name>
</gene>
<keyword evidence="1" id="KW-0808">Transferase</keyword>
<name>A0A162FHL8_9EURY</name>
<reference evidence="1 2" key="1">
    <citation type="submission" date="2016-04" db="EMBL/GenBank/DDBJ databases">
        <title>Genome sequence of Methanobrevibacter filiformis DSM 11501.</title>
        <authorList>
            <person name="Poehlein A."/>
            <person name="Seedorf H."/>
            <person name="Daniel R."/>
        </authorList>
    </citation>
    <scope>NUCLEOTIDE SEQUENCE [LARGE SCALE GENOMIC DNA]</scope>
    <source>
        <strain evidence="1 2">DSM 11501</strain>
    </source>
</reference>
<dbReference type="Proteomes" id="UP000077066">
    <property type="component" value="Unassembled WGS sequence"/>
</dbReference>
<dbReference type="EMBL" id="LWMT01000288">
    <property type="protein sequence ID" value="KZX10070.1"/>
    <property type="molecule type" value="Genomic_DNA"/>
</dbReference>
<dbReference type="AlphaFoldDB" id="A0A162FHL8"/>
<dbReference type="GO" id="GO:0032259">
    <property type="term" value="P:methylation"/>
    <property type="evidence" value="ECO:0007669"/>
    <property type="project" value="UniProtKB-KW"/>
</dbReference>
<dbReference type="Gene3D" id="3.40.50.150">
    <property type="entry name" value="Vaccinia Virus protein VP39"/>
    <property type="match status" value="1"/>
</dbReference>
<keyword evidence="1" id="KW-0687">Ribonucleoprotein</keyword>
<sequence>MELKCSCNNDCIISLKNIEENLKRNKPCDSCIHIILKRFKPLSDQLCLNTLNNDFGRCICGNRPVDIVLAHTLKIMIDNEIAIKSHTLKNGAIPLFSLLQSDKYTHIGKNSLVILHPNLDKKTAEKIINEVSEVKGVLKGDPNDLIGILEEGSNLNNYELLAGCDFRADILSTPTGKIAINKQQHQLHLEFSASMENKVLKLNNYFKGEHFNNEELSKMKLLDATCGCGSLGLFSLKYGFSHVTFNDINPIACEMTAMNLQSNGFQTTLIDSKEDEFNTIAYGDNFEIYNLSLEKLTEKLIAIESNTKKEFDYCIIDSFPQVDDEYFKKIAEKIAEKIIVI</sequence>